<dbReference type="Proteomes" id="UP000019335">
    <property type="component" value="Chromosome 11"/>
</dbReference>
<dbReference type="PROSITE" id="PS00631">
    <property type="entry name" value="CYTOSOL_AP"/>
    <property type="match status" value="1"/>
</dbReference>
<keyword evidence="7" id="KW-1185">Reference proteome</keyword>
<dbReference type="EMBL" id="AZIL01000936">
    <property type="protein sequence ID" value="EWM25466.1"/>
    <property type="molecule type" value="Genomic_DNA"/>
</dbReference>
<name>W7TXW1_9STRA</name>
<dbReference type="Gene3D" id="3.40.630.10">
    <property type="entry name" value="Zn peptidases"/>
    <property type="match status" value="1"/>
</dbReference>
<keyword evidence="4" id="KW-0378">Hydrolase</keyword>
<dbReference type="Pfam" id="PF00883">
    <property type="entry name" value="Peptidase_M17"/>
    <property type="match status" value="1"/>
</dbReference>
<dbReference type="GO" id="GO:0070006">
    <property type="term" value="F:metalloaminopeptidase activity"/>
    <property type="evidence" value="ECO:0007669"/>
    <property type="project" value="InterPro"/>
</dbReference>
<evidence type="ECO:0000256" key="2">
    <source>
        <dbReference type="ARBA" id="ARBA00022438"/>
    </source>
</evidence>
<dbReference type="Pfam" id="PF18295">
    <property type="entry name" value="Pdase_M17_N2"/>
    <property type="match status" value="1"/>
</dbReference>
<keyword evidence="3" id="KW-0645">Protease</keyword>
<evidence type="ECO:0000256" key="1">
    <source>
        <dbReference type="ARBA" id="ARBA00009528"/>
    </source>
</evidence>
<dbReference type="GO" id="GO:0005737">
    <property type="term" value="C:cytoplasm"/>
    <property type="evidence" value="ECO:0007669"/>
    <property type="project" value="InterPro"/>
</dbReference>
<evidence type="ECO:0000259" key="5">
    <source>
        <dbReference type="PROSITE" id="PS00631"/>
    </source>
</evidence>
<dbReference type="GO" id="GO:0030145">
    <property type="term" value="F:manganese ion binding"/>
    <property type="evidence" value="ECO:0007669"/>
    <property type="project" value="InterPro"/>
</dbReference>
<dbReference type="InterPro" id="IPR011356">
    <property type="entry name" value="Leucine_aapep/pepB"/>
</dbReference>
<dbReference type="InterPro" id="IPR000819">
    <property type="entry name" value="Peptidase_M17_C"/>
</dbReference>
<reference evidence="6 7" key="1">
    <citation type="journal article" date="2014" name="Mol. Plant">
        <title>Chromosome Scale Genome Assembly and Transcriptome Profiling of Nannochloropsis gaditana in Nitrogen Depletion.</title>
        <authorList>
            <person name="Corteggiani Carpinelli E."/>
            <person name="Telatin A."/>
            <person name="Vitulo N."/>
            <person name="Forcato C."/>
            <person name="D'Angelo M."/>
            <person name="Schiavon R."/>
            <person name="Vezzi A."/>
            <person name="Giacometti G.M."/>
            <person name="Morosinotto T."/>
            <person name="Valle G."/>
        </authorList>
    </citation>
    <scope>NUCLEOTIDE SEQUENCE [LARGE SCALE GENOMIC DNA]</scope>
    <source>
        <strain evidence="6 7">B-31</strain>
    </source>
</reference>
<comment type="caution">
    <text evidence="6">The sequence shown here is derived from an EMBL/GenBank/DDBJ whole genome shotgun (WGS) entry which is preliminary data.</text>
</comment>
<evidence type="ECO:0000313" key="6">
    <source>
        <dbReference type="EMBL" id="EWM25466.1"/>
    </source>
</evidence>
<gene>
    <name evidence="6" type="ORF">Naga_100005g129</name>
</gene>
<dbReference type="GO" id="GO:0006508">
    <property type="term" value="P:proteolysis"/>
    <property type="evidence" value="ECO:0007669"/>
    <property type="project" value="UniProtKB-KW"/>
</dbReference>
<dbReference type="Gene3D" id="3.40.50.10590">
    <property type="entry name" value="Zn-dependent exopeptidases"/>
    <property type="match status" value="1"/>
</dbReference>
<sequence length="564" mass="60143">MSLRFYALDSPELRSMEQHGHFLMLGTKVALDLCCPNLAFYVNRAVKVSSLDATGSDPSAPLLSAMANDLTPTFDRHFCSDTWVDVDGTLVRVTLGCLPSGEASRHNCPAKPHAATEIVKSVANGEGPLRILLALTTADHAVALGTAVARAFPMYSRKSNGSSSASKPPRNVEVVFNMTMEALASCTFLGGQGVNFSSDSGSDEPGKQGEHQVFDASMTMVSRVEAMAAGIRLSARLVDAPANEMHTDAMVEEARQVLHRLRRLNLQDSVSMTVLRGEELREKGFGGLYGVGKAAEHPPALVVLSLVPRANERPASTPDTLKPSVVWVGKGIVYDTGGLSIKTKTGMPGMKRDMGGAAAILAAFEVAARLGYRKRPLHAILCLAENSVAAKATRPDDIHEMYSGKTVEINNTDAEGRLVLGDGVAYAVQHLAPSVLVDMATLTGAQGVATGLRHAALYCNDERLEAAAVEVGRATGDLTHPVPYAPEFFQHEFRSSVADMKNSVANRENAQCSCAGQFIGAQISEWLGGKGHGWIHVDMAYPVHNGERATGYGVNLLVGLLERL</sequence>
<dbReference type="SUPFAM" id="SSF53187">
    <property type="entry name" value="Zn-dependent exopeptidases"/>
    <property type="match status" value="1"/>
</dbReference>
<dbReference type="OrthoDB" id="412814at2759"/>
<organism evidence="6 7">
    <name type="scientific">Nannochloropsis gaditana</name>
    <dbReference type="NCBI Taxonomy" id="72520"/>
    <lineage>
        <taxon>Eukaryota</taxon>
        <taxon>Sar</taxon>
        <taxon>Stramenopiles</taxon>
        <taxon>Ochrophyta</taxon>
        <taxon>Eustigmatophyceae</taxon>
        <taxon>Eustigmatales</taxon>
        <taxon>Monodopsidaceae</taxon>
        <taxon>Nannochloropsis</taxon>
    </lineage>
</organism>
<feature type="domain" description="Cytosol aminopeptidase" evidence="5">
    <location>
        <begin position="411"/>
        <end position="418"/>
    </location>
</feature>
<proteinExistence type="inferred from homology"/>
<comment type="similarity">
    <text evidence="1">Belongs to the peptidase M17 family.</text>
</comment>
<evidence type="ECO:0000313" key="7">
    <source>
        <dbReference type="Proteomes" id="UP000019335"/>
    </source>
</evidence>
<dbReference type="AlphaFoldDB" id="W7TXW1"/>
<dbReference type="PRINTS" id="PR00481">
    <property type="entry name" value="LAMNOPPTDASE"/>
</dbReference>
<protein>
    <submittedName>
        <fullName evidence="6">Aminopeptidase-like 1</fullName>
    </submittedName>
</protein>
<dbReference type="PANTHER" id="PTHR11963:SF4">
    <property type="entry name" value="AMINOPEPTIDASE NPEPL1-RELATED"/>
    <property type="match status" value="1"/>
</dbReference>
<dbReference type="PANTHER" id="PTHR11963">
    <property type="entry name" value="LEUCINE AMINOPEPTIDASE-RELATED"/>
    <property type="match status" value="1"/>
</dbReference>
<dbReference type="CDD" id="cd00433">
    <property type="entry name" value="Peptidase_M17"/>
    <property type="match status" value="1"/>
</dbReference>
<dbReference type="InterPro" id="IPR041417">
    <property type="entry name" value="NPEPL1_N"/>
</dbReference>
<evidence type="ECO:0000256" key="4">
    <source>
        <dbReference type="ARBA" id="ARBA00022801"/>
    </source>
</evidence>
<keyword evidence="2 6" id="KW-0031">Aminopeptidase</keyword>
<evidence type="ECO:0000256" key="3">
    <source>
        <dbReference type="ARBA" id="ARBA00022670"/>
    </source>
</evidence>
<accession>W7TXW1</accession>